<feature type="transmembrane region" description="Helical" evidence="8">
    <location>
        <begin position="27"/>
        <end position="47"/>
    </location>
</feature>
<dbReference type="PANTHER" id="PTHR33281">
    <property type="entry name" value="UPF0187 PROTEIN YNEE"/>
    <property type="match status" value="1"/>
</dbReference>
<proteinExistence type="predicted"/>
<reference evidence="9 10" key="1">
    <citation type="submission" date="2018-11" db="EMBL/GenBank/DDBJ databases">
        <title>Genome assembly of Steccherinum ochraceum LE-BIN_3174, the white-rot fungus of the Steccherinaceae family (The Residual Polyporoid clade, Polyporales, Basidiomycota).</title>
        <authorList>
            <person name="Fedorova T.V."/>
            <person name="Glazunova O.A."/>
            <person name="Landesman E.O."/>
            <person name="Moiseenko K.V."/>
            <person name="Psurtseva N.V."/>
            <person name="Savinova O.S."/>
            <person name="Shakhova N.V."/>
            <person name="Tyazhelova T.V."/>
            <person name="Vasina D.V."/>
        </authorList>
    </citation>
    <scope>NUCLEOTIDE SEQUENCE [LARGE SCALE GENOMIC DNA]</scope>
    <source>
        <strain evidence="9 10">LE-BIN_3174</strain>
    </source>
</reference>
<keyword evidence="3" id="KW-1003">Cell membrane</keyword>
<dbReference type="InterPro" id="IPR044669">
    <property type="entry name" value="YneE/VCCN1/2-like"/>
</dbReference>
<feature type="transmembrane region" description="Helical" evidence="8">
    <location>
        <begin position="53"/>
        <end position="72"/>
    </location>
</feature>
<keyword evidence="5 8" id="KW-1133">Transmembrane helix</keyword>
<name>A0A4R0R851_9APHY</name>
<evidence type="ECO:0000256" key="4">
    <source>
        <dbReference type="ARBA" id="ARBA00022692"/>
    </source>
</evidence>
<comment type="subcellular location">
    <subcellularLocation>
        <location evidence="1">Cell membrane</location>
        <topology evidence="1">Multi-pass membrane protein</topology>
    </subcellularLocation>
</comment>
<keyword evidence="6" id="KW-0406">Ion transport</keyword>
<evidence type="ECO:0000256" key="8">
    <source>
        <dbReference type="SAM" id="Phobius"/>
    </source>
</evidence>
<evidence type="ECO:0000256" key="2">
    <source>
        <dbReference type="ARBA" id="ARBA00022448"/>
    </source>
</evidence>
<evidence type="ECO:0000313" key="9">
    <source>
        <dbReference type="EMBL" id="TCD62726.1"/>
    </source>
</evidence>
<evidence type="ECO:0000256" key="6">
    <source>
        <dbReference type="ARBA" id="ARBA00023065"/>
    </source>
</evidence>
<keyword evidence="7 8" id="KW-0472">Membrane</keyword>
<dbReference type="Pfam" id="PF25539">
    <property type="entry name" value="Bestrophin_2"/>
    <property type="match status" value="2"/>
</dbReference>
<evidence type="ECO:0000256" key="1">
    <source>
        <dbReference type="ARBA" id="ARBA00004651"/>
    </source>
</evidence>
<evidence type="ECO:0000256" key="3">
    <source>
        <dbReference type="ARBA" id="ARBA00022475"/>
    </source>
</evidence>
<dbReference type="OrthoDB" id="1368at2759"/>
<evidence type="ECO:0000256" key="7">
    <source>
        <dbReference type="ARBA" id="ARBA00023136"/>
    </source>
</evidence>
<dbReference type="STRING" id="92696.A0A4R0R851"/>
<dbReference type="GO" id="GO:0005886">
    <property type="term" value="C:plasma membrane"/>
    <property type="evidence" value="ECO:0007669"/>
    <property type="project" value="UniProtKB-SubCell"/>
</dbReference>
<dbReference type="AlphaFoldDB" id="A0A4R0R851"/>
<gene>
    <name evidence="9" type="ORF">EIP91_006524</name>
</gene>
<protein>
    <submittedName>
        <fullName evidence="9">Uncharacterized protein</fullName>
    </submittedName>
</protein>
<accession>A0A4R0R851</accession>
<organism evidence="9 10">
    <name type="scientific">Steccherinum ochraceum</name>
    <dbReference type="NCBI Taxonomy" id="92696"/>
    <lineage>
        <taxon>Eukaryota</taxon>
        <taxon>Fungi</taxon>
        <taxon>Dikarya</taxon>
        <taxon>Basidiomycota</taxon>
        <taxon>Agaricomycotina</taxon>
        <taxon>Agaricomycetes</taxon>
        <taxon>Polyporales</taxon>
        <taxon>Steccherinaceae</taxon>
        <taxon>Steccherinum</taxon>
    </lineage>
</organism>
<evidence type="ECO:0000256" key="5">
    <source>
        <dbReference type="ARBA" id="ARBA00022989"/>
    </source>
</evidence>
<feature type="transmembrane region" description="Helical" evidence="8">
    <location>
        <begin position="378"/>
        <end position="396"/>
    </location>
</feature>
<keyword evidence="10" id="KW-1185">Reference proteome</keyword>
<sequence>MSDTLFAGGGGFWGFSKKFRATVVNDIWPEVFFFTLVATMVALVSHLTSTSLAISNQMLTVLGTVLGLVISFRTSTAYERFMEGRKLWTNIAIASRNLAQVIWIHVPFERVDKKTGQPMSHLKIIIEKKTMVNLIQAFAVSVKHLLRGEGGVYYADLYPLISCLPRFTSPKHTSEEDMMPLWKASEMDHTMHQTIRSQSFRGDTLSSVLERAQSDPALLKEKNIGSELSDSEVGWLNSMRGRSGKKFDPERALAIIPSEHPLRPARNPPKASLYDYLPFLRILRPVWRPITRRLGRHDDPDGQRRTFTGRKIRPQLADSNVPIEITLFLTTYFSMLLKAGQLQPASATTMVNAISALQDTVTNLERIKNTPLPFAYQAHLRVSLWLYLFFLPFQIFDAFKFLTIPATAFASFLLLGFLEIGQEIENPFNYDLNDLDLDHFCLAVQRELHEITAHTTPDLDEFVFTEWNQPFAPADRRTAKDMMADANHDYHGPETGVHSIRKTLLKSWREVDEATRR</sequence>
<keyword evidence="4 8" id="KW-0812">Transmembrane</keyword>
<dbReference type="Proteomes" id="UP000292702">
    <property type="component" value="Unassembled WGS sequence"/>
</dbReference>
<dbReference type="PANTHER" id="PTHR33281:SF19">
    <property type="entry name" value="VOLTAGE-DEPENDENT ANION CHANNEL-FORMING PROTEIN YNEE"/>
    <property type="match status" value="1"/>
</dbReference>
<comment type="caution">
    <text evidence="9">The sequence shown here is derived from an EMBL/GenBank/DDBJ whole genome shotgun (WGS) entry which is preliminary data.</text>
</comment>
<evidence type="ECO:0000313" key="10">
    <source>
        <dbReference type="Proteomes" id="UP000292702"/>
    </source>
</evidence>
<keyword evidence="2" id="KW-0813">Transport</keyword>
<dbReference type="GO" id="GO:0005254">
    <property type="term" value="F:chloride channel activity"/>
    <property type="evidence" value="ECO:0007669"/>
    <property type="project" value="InterPro"/>
</dbReference>
<dbReference type="EMBL" id="RWJN01000350">
    <property type="protein sequence ID" value="TCD62726.1"/>
    <property type="molecule type" value="Genomic_DNA"/>
</dbReference>